<evidence type="ECO:0000256" key="1">
    <source>
        <dbReference type="SAM" id="MobiDB-lite"/>
    </source>
</evidence>
<protein>
    <recommendedName>
        <fullName evidence="2">N-acetyltransferase domain-containing protein</fullName>
    </recommendedName>
</protein>
<dbReference type="InterPro" id="IPR000182">
    <property type="entry name" value="GNAT_dom"/>
</dbReference>
<accession>A0AAD5DMP6</accession>
<dbReference type="PROSITE" id="PS51186">
    <property type="entry name" value="GNAT"/>
    <property type="match status" value="1"/>
</dbReference>
<feature type="compositionally biased region" description="Polar residues" evidence="1">
    <location>
        <begin position="1"/>
        <end position="15"/>
    </location>
</feature>
<dbReference type="EMBL" id="JADXDR010000071">
    <property type="protein sequence ID" value="KAI7840857.1"/>
    <property type="molecule type" value="Genomic_DNA"/>
</dbReference>
<proteinExistence type="predicted"/>
<evidence type="ECO:0000313" key="4">
    <source>
        <dbReference type="Proteomes" id="UP001205105"/>
    </source>
</evidence>
<gene>
    <name evidence="3" type="ORF">COHA_005449</name>
</gene>
<feature type="compositionally biased region" description="Low complexity" evidence="1">
    <location>
        <begin position="16"/>
        <end position="25"/>
    </location>
</feature>
<sequence>MAVSDELQTLQVDQRQQPQAQQLGSPSPPAAPPPLPPAAVRPYLHAHDSARLAYICRNVYGGTDDLPQRVASLHSQPGTHLLAACTGGKGDHLDALLCCQERGDVLWLFGARTAEELRGNGLAGLLLAEAEGLARTLLGAAALLSITVPANHTMRRLFARRGFLQQRRVVAWPETPVALAAHERMAGAAQQQQRQQQQQGAVQALSFLQALPAAAAVADTPAARALLPSWRRCTSVAELQAVLLQLRQADPQRQLQHGAEEEEDGMAAALGAESALPSGPAGTAAVADHAARPAAAAGAAVSATLPDGASAVAQRRAVAAAAATAGAPQVPAQLPADSCAFHWLPGEYELLPAGGPAVQQLVEQGAMWLLQAPSHAAASPIEAGAAAKPTAAAADVASQAPNAAADAAGDAAVLVCFGPGFRGMRHAGIVAGSSAALESALLHASAVADPQCCRFYIDSCGFDHPQLWASTGGPRIDILPFFKPLAA</sequence>
<feature type="region of interest" description="Disordered" evidence="1">
    <location>
        <begin position="1"/>
        <end position="39"/>
    </location>
</feature>
<feature type="domain" description="N-acetyltransferase" evidence="2">
    <location>
        <begin position="38"/>
        <end position="186"/>
    </location>
</feature>
<evidence type="ECO:0000313" key="3">
    <source>
        <dbReference type="EMBL" id="KAI7840857.1"/>
    </source>
</evidence>
<dbReference type="AlphaFoldDB" id="A0AAD5DMP6"/>
<comment type="caution">
    <text evidence="3">The sequence shown here is derived from an EMBL/GenBank/DDBJ whole genome shotgun (WGS) entry which is preliminary data.</text>
</comment>
<dbReference type="InterPro" id="IPR016181">
    <property type="entry name" value="Acyl_CoA_acyltransferase"/>
</dbReference>
<dbReference type="Proteomes" id="UP001205105">
    <property type="component" value="Unassembled WGS sequence"/>
</dbReference>
<dbReference type="GO" id="GO:0016747">
    <property type="term" value="F:acyltransferase activity, transferring groups other than amino-acyl groups"/>
    <property type="evidence" value="ECO:0007669"/>
    <property type="project" value="InterPro"/>
</dbReference>
<keyword evidence="4" id="KW-1185">Reference proteome</keyword>
<dbReference type="Gene3D" id="3.40.630.30">
    <property type="match status" value="1"/>
</dbReference>
<dbReference type="SUPFAM" id="SSF55729">
    <property type="entry name" value="Acyl-CoA N-acyltransferases (Nat)"/>
    <property type="match status" value="1"/>
</dbReference>
<dbReference type="Pfam" id="PF00583">
    <property type="entry name" value="Acetyltransf_1"/>
    <property type="match status" value="1"/>
</dbReference>
<reference evidence="3" key="1">
    <citation type="submission" date="2020-11" db="EMBL/GenBank/DDBJ databases">
        <title>Chlorella ohadii genome sequencing and assembly.</title>
        <authorList>
            <person name="Murik O."/>
            <person name="Treves H."/>
            <person name="Kedem I."/>
            <person name="Shotland Y."/>
            <person name="Kaplan A."/>
        </authorList>
    </citation>
    <scope>NUCLEOTIDE SEQUENCE</scope>
    <source>
        <strain evidence="3">1</strain>
    </source>
</reference>
<feature type="compositionally biased region" description="Pro residues" evidence="1">
    <location>
        <begin position="26"/>
        <end position="39"/>
    </location>
</feature>
<name>A0AAD5DMP6_9CHLO</name>
<evidence type="ECO:0000259" key="2">
    <source>
        <dbReference type="PROSITE" id="PS51186"/>
    </source>
</evidence>
<organism evidence="3 4">
    <name type="scientific">Chlorella ohadii</name>
    <dbReference type="NCBI Taxonomy" id="2649997"/>
    <lineage>
        <taxon>Eukaryota</taxon>
        <taxon>Viridiplantae</taxon>
        <taxon>Chlorophyta</taxon>
        <taxon>core chlorophytes</taxon>
        <taxon>Trebouxiophyceae</taxon>
        <taxon>Chlorellales</taxon>
        <taxon>Chlorellaceae</taxon>
        <taxon>Chlorella clade</taxon>
        <taxon>Chlorella</taxon>
    </lineage>
</organism>